<gene>
    <name evidence="1" type="ORF">L9F63_023358</name>
</gene>
<evidence type="ECO:0000313" key="2">
    <source>
        <dbReference type="Proteomes" id="UP001233999"/>
    </source>
</evidence>
<name>A0AAD8E945_DIPPU</name>
<accession>A0AAD8E945</accession>
<feature type="non-terminal residue" evidence="1">
    <location>
        <position position="70"/>
    </location>
</feature>
<protein>
    <submittedName>
        <fullName evidence="1">Uncharacterized protein</fullName>
    </submittedName>
</protein>
<dbReference type="EMBL" id="JASPKZ010007916">
    <property type="protein sequence ID" value="KAJ9581471.1"/>
    <property type="molecule type" value="Genomic_DNA"/>
</dbReference>
<organism evidence="1 2">
    <name type="scientific">Diploptera punctata</name>
    <name type="common">Pacific beetle cockroach</name>
    <dbReference type="NCBI Taxonomy" id="6984"/>
    <lineage>
        <taxon>Eukaryota</taxon>
        <taxon>Metazoa</taxon>
        <taxon>Ecdysozoa</taxon>
        <taxon>Arthropoda</taxon>
        <taxon>Hexapoda</taxon>
        <taxon>Insecta</taxon>
        <taxon>Pterygota</taxon>
        <taxon>Neoptera</taxon>
        <taxon>Polyneoptera</taxon>
        <taxon>Dictyoptera</taxon>
        <taxon>Blattodea</taxon>
        <taxon>Blaberoidea</taxon>
        <taxon>Blaberidae</taxon>
        <taxon>Diplopterinae</taxon>
        <taxon>Diploptera</taxon>
    </lineage>
</organism>
<comment type="caution">
    <text evidence="1">The sequence shown here is derived from an EMBL/GenBank/DDBJ whole genome shotgun (WGS) entry which is preliminary data.</text>
</comment>
<dbReference type="Proteomes" id="UP001233999">
    <property type="component" value="Unassembled WGS sequence"/>
</dbReference>
<keyword evidence="2" id="KW-1185">Reference proteome</keyword>
<feature type="non-terminal residue" evidence="1">
    <location>
        <position position="1"/>
    </location>
</feature>
<reference evidence="1" key="2">
    <citation type="submission" date="2023-05" db="EMBL/GenBank/DDBJ databases">
        <authorList>
            <person name="Fouks B."/>
        </authorList>
    </citation>
    <scope>NUCLEOTIDE SEQUENCE</scope>
    <source>
        <strain evidence="1">Stay&amp;Tobe</strain>
        <tissue evidence="1">Testes</tissue>
    </source>
</reference>
<reference evidence="1" key="1">
    <citation type="journal article" date="2023" name="IScience">
        <title>Live-bearing cockroach genome reveals convergent evolutionary mechanisms linked to viviparity in insects and beyond.</title>
        <authorList>
            <person name="Fouks B."/>
            <person name="Harrison M.C."/>
            <person name="Mikhailova A.A."/>
            <person name="Marchal E."/>
            <person name="English S."/>
            <person name="Carruthers M."/>
            <person name="Jennings E.C."/>
            <person name="Chiamaka E.L."/>
            <person name="Frigard R.A."/>
            <person name="Pippel M."/>
            <person name="Attardo G.M."/>
            <person name="Benoit J.B."/>
            <person name="Bornberg-Bauer E."/>
            <person name="Tobe S.S."/>
        </authorList>
    </citation>
    <scope>NUCLEOTIDE SEQUENCE</scope>
    <source>
        <strain evidence="1">Stay&amp;Tobe</strain>
    </source>
</reference>
<proteinExistence type="predicted"/>
<evidence type="ECO:0000313" key="1">
    <source>
        <dbReference type="EMBL" id="KAJ9581471.1"/>
    </source>
</evidence>
<sequence length="70" mass="8396">TPVSDRRNLILEQERPERFQYRNHRTYRCNEHLYVFTYYLFDKTSISGIVSSSIYHLRVFNLSSSSSCTL</sequence>
<dbReference type="AlphaFoldDB" id="A0AAD8E945"/>